<dbReference type="EMBL" id="MNCJ02000327">
    <property type="protein sequence ID" value="KAF5779452.1"/>
    <property type="molecule type" value="Genomic_DNA"/>
</dbReference>
<evidence type="ECO:0000313" key="4">
    <source>
        <dbReference type="EMBL" id="KAF5779452.1"/>
    </source>
</evidence>
<organism evidence="4 5">
    <name type="scientific">Helianthus annuus</name>
    <name type="common">Common sunflower</name>
    <dbReference type="NCBI Taxonomy" id="4232"/>
    <lineage>
        <taxon>Eukaryota</taxon>
        <taxon>Viridiplantae</taxon>
        <taxon>Streptophyta</taxon>
        <taxon>Embryophyta</taxon>
        <taxon>Tracheophyta</taxon>
        <taxon>Spermatophyta</taxon>
        <taxon>Magnoliopsida</taxon>
        <taxon>eudicotyledons</taxon>
        <taxon>Gunneridae</taxon>
        <taxon>Pentapetalae</taxon>
        <taxon>asterids</taxon>
        <taxon>campanulids</taxon>
        <taxon>Asterales</taxon>
        <taxon>Asteraceae</taxon>
        <taxon>Asteroideae</taxon>
        <taxon>Heliantheae alliance</taxon>
        <taxon>Heliantheae</taxon>
        <taxon>Helianthus</taxon>
    </lineage>
</organism>
<keyword evidence="3" id="KW-0067">ATP-binding</keyword>
<dbReference type="Gene3D" id="1.10.510.10">
    <property type="entry name" value="Transferase(Phosphotransferase) domain 1"/>
    <property type="match status" value="1"/>
</dbReference>
<dbReference type="InterPro" id="IPR011009">
    <property type="entry name" value="Kinase-like_dom_sf"/>
</dbReference>
<sequence>MVNGTVRDHLSTKSETPLLWNMRLKVAQDAARGLTYLHEEMDFQSSRQ</sequence>
<protein>
    <submittedName>
        <fullName evidence="4">Non-specific serine/threonine protein kinase</fullName>
        <ecNumber evidence="4">2.7.11.1</ecNumber>
    </submittedName>
</protein>
<gene>
    <name evidence="4" type="ORF">HanXRQr2_Chr12g0559641</name>
</gene>
<reference evidence="4" key="2">
    <citation type="submission" date="2020-06" db="EMBL/GenBank/DDBJ databases">
        <title>Helianthus annuus Genome sequencing and assembly Release 2.</title>
        <authorList>
            <person name="Gouzy J."/>
            <person name="Langlade N."/>
            <person name="Munos S."/>
        </authorList>
    </citation>
    <scope>NUCLEOTIDE SEQUENCE</scope>
    <source>
        <tissue evidence="4">Leaves</tissue>
    </source>
</reference>
<proteinExistence type="predicted"/>
<evidence type="ECO:0000313" key="5">
    <source>
        <dbReference type="Proteomes" id="UP000215914"/>
    </source>
</evidence>
<evidence type="ECO:0000256" key="2">
    <source>
        <dbReference type="ARBA" id="ARBA00022741"/>
    </source>
</evidence>
<dbReference type="PANTHER" id="PTHR47989:SF47">
    <property type="entry name" value="SERINE_THREONINE-PROTEIN KINASE PBL28-RELATED"/>
    <property type="match status" value="1"/>
</dbReference>
<dbReference type="Proteomes" id="UP000215914">
    <property type="component" value="Unassembled WGS sequence"/>
</dbReference>
<dbReference type="PANTHER" id="PTHR47989">
    <property type="entry name" value="OS01G0750732 PROTEIN"/>
    <property type="match status" value="1"/>
</dbReference>
<comment type="caution">
    <text evidence="4">The sequence shown here is derived from an EMBL/GenBank/DDBJ whole genome shotgun (WGS) entry which is preliminary data.</text>
</comment>
<reference evidence="4" key="1">
    <citation type="journal article" date="2017" name="Nature">
        <title>The sunflower genome provides insights into oil metabolism, flowering and Asterid evolution.</title>
        <authorList>
            <person name="Badouin H."/>
            <person name="Gouzy J."/>
            <person name="Grassa C.J."/>
            <person name="Murat F."/>
            <person name="Staton S.E."/>
            <person name="Cottret L."/>
            <person name="Lelandais-Briere C."/>
            <person name="Owens G.L."/>
            <person name="Carrere S."/>
            <person name="Mayjonade B."/>
            <person name="Legrand L."/>
            <person name="Gill N."/>
            <person name="Kane N.C."/>
            <person name="Bowers J.E."/>
            <person name="Hubner S."/>
            <person name="Bellec A."/>
            <person name="Berard A."/>
            <person name="Berges H."/>
            <person name="Blanchet N."/>
            <person name="Boniface M.C."/>
            <person name="Brunel D."/>
            <person name="Catrice O."/>
            <person name="Chaidir N."/>
            <person name="Claudel C."/>
            <person name="Donnadieu C."/>
            <person name="Faraut T."/>
            <person name="Fievet G."/>
            <person name="Helmstetter N."/>
            <person name="King M."/>
            <person name="Knapp S.J."/>
            <person name="Lai Z."/>
            <person name="Le Paslier M.C."/>
            <person name="Lippi Y."/>
            <person name="Lorenzon L."/>
            <person name="Mandel J.R."/>
            <person name="Marage G."/>
            <person name="Marchand G."/>
            <person name="Marquand E."/>
            <person name="Bret-Mestries E."/>
            <person name="Morien E."/>
            <person name="Nambeesan S."/>
            <person name="Nguyen T."/>
            <person name="Pegot-Espagnet P."/>
            <person name="Pouilly N."/>
            <person name="Raftis F."/>
            <person name="Sallet E."/>
            <person name="Schiex T."/>
            <person name="Thomas J."/>
            <person name="Vandecasteele C."/>
            <person name="Vares D."/>
            <person name="Vear F."/>
            <person name="Vautrin S."/>
            <person name="Crespi M."/>
            <person name="Mangin B."/>
            <person name="Burke J.M."/>
            <person name="Salse J."/>
            <person name="Munos S."/>
            <person name="Vincourt P."/>
            <person name="Rieseberg L.H."/>
            <person name="Langlade N.B."/>
        </authorList>
    </citation>
    <scope>NUCLEOTIDE SEQUENCE</scope>
    <source>
        <tissue evidence="4">Leaves</tissue>
    </source>
</reference>
<keyword evidence="5" id="KW-1185">Reference proteome</keyword>
<dbReference type="AlphaFoldDB" id="A0A9K3MXK8"/>
<dbReference type="Gramene" id="mRNA:HanXRQr2_Chr12g0559641">
    <property type="protein sequence ID" value="mRNA:HanXRQr2_Chr12g0559641"/>
    <property type="gene ID" value="HanXRQr2_Chr12g0559641"/>
</dbReference>
<evidence type="ECO:0000256" key="3">
    <source>
        <dbReference type="ARBA" id="ARBA00022840"/>
    </source>
</evidence>
<evidence type="ECO:0000256" key="1">
    <source>
        <dbReference type="ARBA" id="ARBA00022527"/>
    </source>
</evidence>
<keyword evidence="1 4" id="KW-0723">Serine/threonine-protein kinase</keyword>
<keyword evidence="4" id="KW-0808">Transferase</keyword>
<dbReference type="GO" id="GO:0004674">
    <property type="term" value="F:protein serine/threonine kinase activity"/>
    <property type="evidence" value="ECO:0007669"/>
    <property type="project" value="UniProtKB-KW"/>
</dbReference>
<dbReference type="SUPFAM" id="SSF56112">
    <property type="entry name" value="Protein kinase-like (PK-like)"/>
    <property type="match status" value="1"/>
</dbReference>
<name>A0A9K3MXK8_HELAN</name>
<keyword evidence="2" id="KW-0547">Nucleotide-binding</keyword>
<dbReference type="GO" id="GO:0005524">
    <property type="term" value="F:ATP binding"/>
    <property type="evidence" value="ECO:0007669"/>
    <property type="project" value="UniProtKB-KW"/>
</dbReference>
<keyword evidence="4" id="KW-0418">Kinase</keyword>
<dbReference type="EC" id="2.7.11.1" evidence="4"/>
<accession>A0A9K3MXK8</accession>